<reference evidence="4 5" key="1">
    <citation type="journal article" date="2016" name="BMC Genomics">
        <title>Comparative genomics reveals Cyclospora cayetanensis possesses coccidia-like metabolism and invasion components but unique surface antigens.</title>
        <authorList>
            <person name="Liu S."/>
            <person name="Wang L."/>
            <person name="Zheng H."/>
            <person name="Xu Z."/>
            <person name="Roellig D.M."/>
            <person name="Li N."/>
            <person name="Frace M.A."/>
            <person name="Tang K."/>
            <person name="Arrowood M.J."/>
            <person name="Moss D.M."/>
            <person name="Zhang L."/>
            <person name="Feng Y."/>
            <person name="Xiao L."/>
        </authorList>
    </citation>
    <scope>NUCLEOTIDE SEQUENCE [LARGE SCALE GENOMIC DNA]</scope>
    <source>
        <strain evidence="4 5">CHN_HEN01</strain>
    </source>
</reference>
<dbReference type="VEuPathDB" id="ToxoDB:LOC34619055"/>
<dbReference type="GO" id="GO:0042073">
    <property type="term" value="P:intraciliary transport"/>
    <property type="evidence" value="ECO:0007669"/>
    <property type="project" value="TreeGrafter"/>
</dbReference>
<feature type="region of interest" description="Disordered" evidence="1">
    <location>
        <begin position="113"/>
        <end position="161"/>
    </location>
</feature>
<feature type="domain" description="IFT52 central" evidence="2">
    <location>
        <begin position="343"/>
        <end position="418"/>
    </location>
</feature>
<evidence type="ECO:0000313" key="4">
    <source>
        <dbReference type="EMBL" id="OEH80227.1"/>
    </source>
</evidence>
<dbReference type="Pfam" id="PF23352">
    <property type="entry name" value="IFT52_central"/>
    <property type="match status" value="1"/>
</dbReference>
<dbReference type="InterPro" id="IPR055458">
    <property type="entry name" value="IFT52_GIFT"/>
</dbReference>
<dbReference type="InParanoid" id="A0A1D3D9U3"/>
<dbReference type="InterPro" id="IPR039975">
    <property type="entry name" value="IFT52"/>
</dbReference>
<gene>
    <name evidence="4" type="ORF">cyc_02162</name>
</gene>
<feature type="region of interest" description="Disordered" evidence="1">
    <location>
        <begin position="483"/>
        <end position="507"/>
    </location>
</feature>
<evidence type="ECO:0000313" key="5">
    <source>
        <dbReference type="Proteomes" id="UP000095192"/>
    </source>
</evidence>
<keyword evidence="5" id="KW-1185">Reference proteome</keyword>
<dbReference type="PANTHER" id="PTHR12969">
    <property type="entry name" value="NGD5/OSM-6/IFT52"/>
    <property type="match status" value="1"/>
</dbReference>
<name>A0A1D3D9U3_9EIME</name>
<dbReference type="EMBL" id="JROU02000159">
    <property type="protein sequence ID" value="OEH80227.1"/>
    <property type="molecule type" value="Genomic_DNA"/>
</dbReference>
<accession>A0A1D3D9U3</accession>
<evidence type="ECO:0000256" key="1">
    <source>
        <dbReference type="SAM" id="MobiDB-lite"/>
    </source>
</evidence>
<feature type="compositionally biased region" description="Low complexity" evidence="1">
    <location>
        <begin position="119"/>
        <end position="130"/>
    </location>
</feature>
<dbReference type="Pfam" id="PF23355">
    <property type="entry name" value="IFT52_GIFT"/>
    <property type="match status" value="1"/>
</dbReference>
<dbReference type="InterPro" id="IPR055460">
    <property type="entry name" value="IFT52_central"/>
</dbReference>
<dbReference type="AlphaFoldDB" id="A0A1D3D9U3"/>
<organism evidence="4 5">
    <name type="scientific">Cyclospora cayetanensis</name>
    <dbReference type="NCBI Taxonomy" id="88456"/>
    <lineage>
        <taxon>Eukaryota</taxon>
        <taxon>Sar</taxon>
        <taxon>Alveolata</taxon>
        <taxon>Apicomplexa</taxon>
        <taxon>Conoidasida</taxon>
        <taxon>Coccidia</taxon>
        <taxon>Eucoccidiorida</taxon>
        <taxon>Eimeriorina</taxon>
        <taxon>Eimeriidae</taxon>
        <taxon>Cyclospora</taxon>
    </lineage>
</organism>
<dbReference type="PANTHER" id="PTHR12969:SF7">
    <property type="entry name" value="INTRAFLAGELLAR TRANSPORT PROTEIN 52 HOMOLOG"/>
    <property type="match status" value="1"/>
</dbReference>
<proteinExistence type="predicted"/>
<protein>
    <submittedName>
        <fullName evidence="4">Uncharacterized protein</fullName>
    </submittedName>
</protein>
<comment type="caution">
    <text evidence="4">The sequence shown here is derived from an EMBL/GenBank/DDBJ whole genome shotgun (WGS) entry which is preliminary data.</text>
</comment>
<sequence length="534" mass="56929">MLPIHPTHILPSLSCKPMQQRLLYQQRQQQRVVVAFDISKGDDLDPNKPSLRRCCQLLRQLGCVCVVNKASLTLSRLQKHQVSLLIIGQPSKPYTTDELLAIKLFLETPQTNAAPPGPAAAADVPAAASPGDEARETSPALESASGASPAATAVDRSSAATDEQIVAASHGTMTINPAPTVSTKTVLAPQARSVFVLGGSSGGSSNSSNTNFLLEEMGLSIATDTVVAVTPPTLQEQQRGIWHPREVVLNQKQLVGANIQQHLQPSTTASSNDTSTFVYPYGSTVYVQPPAVPLMCSSRCSSPSQRPLIAAAPAAGGGVVVAAGSSKLLQEPYLSMYKNTDLPCIEAPPEVPKDFRLLHQQQCYTLRPRLVLQLQQLLQRVNLNPIGAPLELIQPKLLQPFPSLKPALHPPILPSPPPLPLPLLDIDTLCMSPSQRLLAAAGAAGASIPTATANVLDASAETEKERVLQQFVLKAAKITGILPEQQPHQQATEEAQHTERTAGNSQRTARSVLVKLLVHSLKARGSNSLKQVSE</sequence>
<feature type="domain" description="IFT52 GIFT" evidence="3">
    <location>
        <begin position="192"/>
        <end position="341"/>
    </location>
</feature>
<dbReference type="GO" id="GO:0030992">
    <property type="term" value="C:intraciliary transport particle B"/>
    <property type="evidence" value="ECO:0007669"/>
    <property type="project" value="TreeGrafter"/>
</dbReference>
<dbReference type="VEuPathDB" id="ToxoDB:cyc_02162"/>
<evidence type="ECO:0000259" key="2">
    <source>
        <dbReference type="Pfam" id="PF23352"/>
    </source>
</evidence>
<dbReference type="GO" id="GO:0005814">
    <property type="term" value="C:centriole"/>
    <property type="evidence" value="ECO:0007669"/>
    <property type="project" value="TreeGrafter"/>
</dbReference>
<dbReference type="GO" id="GO:0060271">
    <property type="term" value="P:cilium assembly"/>
    <property type="evidence" value="ECO:0007669"/>
    <property type="project" value="TreeGrafter"/>
</dbReference>
<evidence type="ECO:0000259" key="3">
    <source>
        <dbReference type="Pfam" id="PF23355"/>
    </source>
</evidence>
<dbReference type="Proteomes" id="UP000095192">
    <property type="component" value="Unassembled WGS sequence"/>
</dbReference>
<dbReference type="GO" id="GO:0005929">
    <property type="term" value="C:cilium"/>
    <property type="evidence" value="ECO:0007669"/>
    <property type="project" value="TreeGrafter"/>
</dbReference>